<dbReference type="Proteomes" id="UP000064189">
    <property type="component" value="Unassembled WGS sequence"/>
</dbReference>
<comment type="catalytic activity">
    <reaction evidence="1">
        <text>Endohydrolysis of (1-&gt;4)-alpha-D-glucosidic linkages in polysaccharides containing three or more (1-&gt;4)-alpha-linked D-glucose units.</text>
        <dbReference type="EC" id="3.2.1.1"/>
    </reaction>
</comment>
<proteinExistence type="inferred from homology"/>
<evidence type="ECO:0000256" key="5">
    <source>
        <dbReference type="ARBA" id="ARBA00022723"/>
    </source>
</evidence>
<dbReference type="Gene3D" id="3.20.20.80">
    <property type="entry name" value="Glycosidases"/>
    <property type="match status" value="1"/>
</dbReference>
<keyword evidence="11" id="KW-0812">Transmembrane</keyword>
<comment type="cofactor">
    <cofactor evidence="2">
        <name>Ca(2+)</name>
        <dbReference type="ChEBI" id="CHEBI:29108"/>
    </cofactor>
</comment>
<dbReference type="GO" id="GO:0016829">
    <property type="term" value="F:lyase activity"/>
    <property type="evidence" value="ECO:0007669"/>
    <property type="project" value="UniProtKB-KW"/>
</dbReference>
<evidence type="ECO:0000259" key="13">
    <source>
        <dbReference type="SMART" id="SM00642"/>
    </source>
</evidence>
<evidence type="ECO:0000256" key="4">
    <source>
        <dbReference type="ARBA" id="ARBA00012595"/>
    </source>
</evidence>
<dbReference type="AlphaFoldDB" id="A0A120GP02"/>
<dbReference type="Pfam" id="PF00128">
    <property type="entry name" value="Alpha-amylase"/>
    <property type="match status" value="1"/>
</dbReference>
<dbReference type="PIRSF" id="PIRSF001024">
    <property type="entry name" value="Alph-amyl_fung"/>
    <property type="match status" value="1"/>
</dbReference>
<evidence type="ECO:0000256" key="1">
    <source>
        <dbReference type="ARBA" id="ARBA00000548"/>
    </source>
</evidence>
<dbReference type="SMART" id="SM00642">
    <property type="entry name" value="Aamy"/>
    <property type="match status" value="1"/>
</dbReference>
<feature type="signal peptide" evidence="12">
    <location>
        <begin position="1"/>
        <end position="23"/>
    </location>
</feature>
<dbReference type="GO" id="GO:0005509">
    <property type="term" value="F:calcium ion binding"/>
    <property type="evidence" value="ECO:0007669"/>
    <property type="project" value="InterPro"/>
</dbReference>
<protein>
    <recommendedName>
        <fullName evidence="4">alpha-amylase</fullName>
        <ecNumber evidence="4">3.2.1.1</ecNumber>
    </recommendedName>
</protein>
<dbReference type="SUPFAM" id="SSF51445">
    <property type="entry name" value="(Trans)glycosidases"/>
    <property type="match status" value="1"/>
</dbReference>
<dbReference type="InterPro" id="IPR013777">
    <property type="entry name" value="A-amylase-like"/>
</dbReference>
<dbReference type="EMBL" id="LNNH01000029">
    <property type="protein sequence ID" value="KWW16891.1"/>
    <property type="molecule type" value="Genomic_DNA"/>
</dbReference>
<dbReference type="InterPro" id="IPR054174">
    <property type="entry name" value="Alpha-amylase-like_C"/>
</dbReference>
<feature type="domain" description="Glycosyl hydrolase family 13 catalytic" evidence="13">
    <location>
        <begin position="38"/>
        <end position="385"/>
    </location>
</feature>
<dbReference type="InterPro" id="IPR006047">
    <property type="entry name" value="GH13_cat_dom"/>
</dbReference>
<keyword evidence="8" id="KW-0106">Calcium</keyword>
<sequence>MRNGVLSLALIPLLLFYAIPVGAAEKEQRTWTDEIVYSLMVDRFFDGNTKNNGDANVNDPSAFNGGDFEGVTKKLNYLKDMGYTAIILSPIFANEDKGYHGDWVTDFYKTDQHYGTMKEFKKLVNEAHDLDMKVILDFQANNVGPHSSWLNEEDKQGWFHDKKEISNDGDQKLMETGWHDGLPDLNQDNEATREYLLDAAKWWITETDIDGYRLNKVQYVGKDFWKEFVDAVKSEKSNFYTIGGVNGDADTISSYKETGMDAFMAYPQNGALREAFSAPDKELKPVFNAFEDSEAKFGGKAPQALFMDTQSMPRFTKDAADHNENPGSRWKMALSYLYTMPGVPIVFYGSEIALNGNLAPDNHKLMNFKTEQELVEYITKLSDLRDMHPALTKGDMEILYEQGGASVFKRVHGKETMVVVMNNTSGTQTIKLSDKQLEKNKELRGMLNGDLVRSKGNSYTIVIDRETTEVYTLSPKSIINIPYLIVIGLVLVIFAIFIALVIKRSKRNQPK</sequence>
<dbReference type="RefSeq" id="WP_061143057.1">
    <property type="nucleotide sequence ID" value="NZ_LNNH01000029.1"/>
</dbReference>
<dbReference type="PANTHER" id="PTHR10357:SF215">
    <property type="entry name" value="ALPHA-AMYLASE 1"/>
    <property type="match status" value="1"/>
</dbReference>
<evidence type="ECO:0000256" key="2">
    <source>
        <dbReference type="ARBA" id="ARBA00001913"/>
    </source>
</evidence>
<name>A0A120GP02_9BACI</name>
<comment type="similarity">
    <text evidence="3">Belongs to the glycosyl hydrolase 13 family.</text>
</comment>
<gene>
    <name evidence="14" type="ORF">AS888_23180</name>
</gene>
<feature type="chain" id="PRO_5007166291" description="alpha-amylase" evidence="12">
    <location>
        <begin position="24"/>
        <end position="511"/>
    </location>
</feature>
<dbReference type="GO" id="GO:0005975">
    <property type="term" value="P:carbohydrate metabolic process"/>
    <property type="evidence" value="ECO:0007669"/>
    <property type="project" value="InterPro"/>
</dbReference>
<evidence type="ECO:0000256" key="6">
    <source>
        <dbReference type="ARBA" id="ARBA00022729"/>
    </source>
</evidence>
<dbReference type="InterPro" id="IPR017853">
    <property type="entry name" value="GH"/>
</dbReference>
<keyword evidence="11" id="KW-1133">Transmembrane helix</keyword>
<keyword evidence="14" id="KW-0456">Lyase</keyword>
<reference evidence="14 15" key="1">
    <citation type="submission" date="2015-11" db="EMBL/GenBank/DDBJ databases">
        <title>Genome Sequence of Bacillus simplex strain VanAntwerpen2.</title>
        <authorList>
            <person name="Couger M.B."/>
        </authorList>
    </citation>
    <scope>NUCLEOTIDE SEQUENCE [LARGE SCALE GENOMIC DNA]</scope>
    <source>
        <strain evidence="14 15">VanAntwerpen02</strain>
    </source>
</reference>
<dbReference type="PANTHER" id="PTHR10357">
    <property type="entry name" value="ALPHA-AMYLASE FAMILY MEMBER"/>
    <property type="match status" value="1"/>
</dbReference>
<evidence type="ECO:0000256" key="9">
    <source>
        <dbReference type="ARBA" id="ARBA00023277"/>
    </source>
</evidence>
<evidence type="ECO:0000313" key="15">
    <source>
        <dbReference type="Proteomes" id="UP000064189"/>
    </source>
</evidence>
<accession>A0A120GP02</accession>
<dbReference type="Pfam" id="PF22026">
    <property type="entry name" value="Alpha-amylase_C_2"/>
    <property type="match status" value="1"/>
</dbReference>
<evidence type="ECO:0000256" key="11">
    <source>
        <dbReference type="SAM" id="Phobius"/>
    </source>
</evidence>
<keyword evidence="11" id="KW-0472">Membrane</keyword>
<dbReference type="InterPro" id="IPR013780">
    <property type="entry name" value="Glyco_hydro_b"/>
</dbReference>
<evidence type="ECO:0000313" key="14">
    <source>
        <dbReference type="EMBL" id="KWW16891.1"/>
    </source>
</evidence>
<evidence type="ECO:0000256" key="12">
    <source>
        <dbReference type="SAM" id="SignalP"/>
    </source>
</evidence>
<evidence type="ECO:0000256" key="3">
    <source>
        <dbReference type="ARBA" id="ARBA00008061"/>
    </source>
</evidence>
<keyword evidence="7" id="KW-0378">Hydrolase</keyword>
<keyword evidence="10" id="KW-0326">Glycosidase</keyword>
<keyword evidence="5" id="KW-0479">Metal-binding</keyword>
<evidence type="ECO:0000256" key="8">
    <source>
        <dbReference type="ARBA" id="ARBA00022837"/>
    </source>
</evidence>
<evidence type="ECO:0000256" key="7">
    <source>
        <dbReference type="ARBA" id="ARBA00022801"/>
    </source>
</evidence>
<dbReference type="Gene3D" id="2.60.40.1180">
    <property type="entry name" value="Golgi alpha-mannosidase II"/>
    <property type="match status" value="1"/>
</dbReference>
<keyword evidence="9" id="KW-0119">Carbohydrate metabolism</keyword>
<organism evidence="14 15">
    <name type="scientific">Peribacillus simplex</name>
    <dbReference type="NCBI Taxonomy" id="1478"/>
    <lineage>
        <taxon>Bacteria</taxon>
        <taxon>Bacillati</taxon>
        <taxon>Bacillota</taxon>
        <taxon>Bacilli</taxon>
        <taxon>Bacillales</taxon>
        <taxon>Bacillaceae</taxon>
        <taxon>Peribacillus</taxon>
    </lineage>
</organism>
<dbReference type="EC" id="3.2.1.1" evidence="4"/>
<keyword evidence="15" id="KW-1185">Reference proteome</keyword>
<dbReference type="SUPFAM" id="SSF51011">
    <property type="entry name" value="Glycosyl hydrolase domain"/>
    <property type="match status" value="1"/>
</dbReference>
<evidence type="ECO:0000256" key="10">
    <source>
        <dbReference type="ARBA" id="ARBA00023295"/>
    </source>
</evidence>
<keyword evidence="6 12" id="KW-0732">Signal</keyword>
<dbReference type="GO" id="GO:0004556">
    <property type="term" value="F:alpha-amylase activity"/>
    <property type="evidence" value="ECO:0007669"/>
    <property type="project" value="UniProtKB-EC"/>
</dbReference>
<comment type="caution">
    <text evidence="14">The sequence shown here is derived from an EMBL/GenBank/DDBJ whole genome shotgun (WGS) entry which is preliminary data.</text>
</comment>
<feature type="transmembrane region" description="Helical" evidence="11">
    <location>
        <begin position="481"/>
        <end position="502"/>
    </location>
</feature>